<dbReference type="PANTHER" id="PTHR10127:SF903">
    <property type="entry name" value="MEPRIN A SUBUNIT"/>
    <property type="match status" value="1"/>
</dbReference>
<feature type="domain" description="MAM" evidence="12">
    <location>
        <begin position="186"/>
        <end position="356"/>
    </location>
</feature>
<evidence type="ECO:0000256" key="6">
    <source>
        <dbReference type="ARBA" id="ARBA00023049"/>
    </source>
</evidence>
<dbReference type="EC" id="3.4.24.-" evidence="11"/>
<dbReference type="Gene3D" id="3.40.390.10">
    <property type="entry name" value="Collagenase (Catalytic Domain)"/>
    <property type="match status" value="1"/>
</dbReference>
<dbReference type="PRINTS" id="PR00480">
    <property type="entry name" value="ASTACIN"/>
</dbReference>
<keyword evidence="6 10" id="KW-0482">Metalloprotease</keyword>
<dbReference type="PRINTS" id="PR00020">
    <property type="entry name" value="MAMDOMAIN"/>
</dbReference>
<evidence type="ECO:0000256" key="2">
    <source>
        <dbReference type="ARBA" id="ARBA00022723"/>
    </source>
</evidence>
<dbReference type="InterPro" id="IPR001506">
    <property type="entry name" value="Peptidase_M12A"/>
</dbReference>
<dbReference type="AlphaFoldDB" id="A0A3Q3KZV2"/>
<feature type="binding site" evidence="10">
    <location>
        <position position="77"/>
    </location>
    <ligand>
        <name>Zn(2+)</name>
        <dbReference type="ChEBI" id="CHEBI:29105"/>
        <note>catalytic</note>
    </ligand>
</feature>
<dbReference type="Pfam" id="PF01400">
    <property type="entry name" value="Astacin"/>
    <property type="match status" value="1"/>
</dbReference>
<evidence type="ECO:0000256" key="10">
    <source>
        <dbReference type="PROSITE-ProRule" id="PRU01211"/>
    </source>
</evidence>
<keyword evidence="8" id="KW-1015">Disulfide bond</keyword>
<feature type="active site" evidence="10">
    <location>
        <position position="74"/>
    </location>
</feature>
<keyword evidence="4 10" id="KW-0378">Hydrolase</keyword>
<dbReference type="PANTHER" id="PTHR10127">
    <property type="entry name" value="DISCOIDIN, CUB, EGF, LAMININ , AND ZINC METALLOPROTEASE DOMAIN CONTAINING"/>
    <property type="match status" value="1"/>
</dbReference>
<feature type="binding site" evidence="10">
    <location>
        <position position="83"/>
    </location>
    <ligand>
        <name>Zn(2+)</name>
        <dbReference type="ChEBI" id="CHEBI:29105"/>
        <note>catalytic</note>
    </ligand>
</feature>
<feature type="domain" description="Peptidase M12A" evidence="13">
    <location>
        <begin position="1"/>
        <end position="177"/>
    </location>
</feature>
<dbReference type="SMART" id="SM00137">
    <property type="entry name" value="MAM"/>
    <property type="match status" value="1"/>
</dbReference>
<organism evidence="14 15">
    <name type="scientific">Labrus bergylta</name>
    <name type="common">ballan wrasse</name>
    <dbReference type="NCBI Taxonomy" id="56723"/>
    <lineage>
        <taxon>Eukaryota</taxon>
        <taxon>Metazoa</taxon>
        <taxon>Chordata</taxon>
        <taxon>Craniata</taxon>
        <taxon>Vertebrata</taxon>
        <taxon>Euteleostomi</taxon>
        <taxon>Actinopterygii</taxon>
        <taxon>Neopterygii</taxon>
        <taxon>Teleostei</taxon>
        <taxon>Neoteleostei</taxon>
        <taxon>Acanthomorphata</taxon>
        <taxon>Eupercaria</taxon>
        <taxon>Labriformes</taxon>
        <taxon>Labridae</taxon>
        <taxon>Labrus</taxon>
    </lineage>
</organism>
<sequence length="547" mass="62462">DSSLDLNAKGVIMKAFDQYRLKSCIDFAERDTENFYIKAQKLNGCFSYIGRVIPNGQDLSIGQFCDGISTVEHEFLHALGFFHEQSRYDRDDFVTINFENIRTGYENNFEKVSSEDSTTNGVPYDYLSVMHYGENFFTNGNGSTITTKDPKFQSVIGQRLEMSPSDVKELNLRYQCSKYSTIAFKMYCGFSNGNMCQMNSCSQSNKGWKKSKYVAAGPTSDHTNLPGGDATSSYFMHASTASGKEGDSARLETKRMSPSRECNIQCLQFYYYHSGNESDELNIWIREFESENDLKGTVRLMGQITGPPKTHWQLKHVSLNATKHFQVEFEARKGAGTSMGGFSIDDINLSELECPHVTLQFDDFEKLLNTSAYGTTLYSPRQYSTDGYAFVVGIKLYEDFFGLFVQLRSGKYDDHLVWPVPHRHVTFQMVDQTPNIQQHMSKQRGITSDMSASYYGKKYHLYWTIAWPNFFAYLEDLKTRQFLKGGSAVFTFTFQGRLTKMFSLSTKHDHINIRQETSLKILCATLLTISSFARYHNSGKWKYAAMS</sequence>
<dbReference type="GO" id="GO:0006508">
    <property type="term" value="P:proteolysis"/>
    <property type="evidence" value="ECO:0007669"/>
    <property type="project" value="UniProtKB-KW"/>
</dbReference>
<dbReference type="SUPFAM" id="SSF55486">
    <property type="entry name" value="Metalloproteases ('zincins'), catalytic domain"/>
    <property type="match status" value="1"/>
</dbReference>
<evidence type="ECO:0000256" key="3">
    <source>
        <dbReference type="ARBA" id="ARBA00022729"/>
    </source>
</evidence>
<dbReference type="Gene3D" id="2.60.120.200">
    <property type="match status" value="1"/>
</dbReference>
<dbReference type="PROSITE" id="PS50060">
    <property type="entry name" value="MAM_2"/>
    <property type="match status" value="1"/>
</dbReference>
<dbReference type="PROSITE" id="PS51864">
    <property type="entry name" value="ASTACIN"/>
    <property type="match status" value="1"/>
</dbReference>
<dbReference type="InterPro" id="IPR034035">
    <property type="entry name" value="Astacin-like_dom"/>
</dbReference>
<dbReference type="InterPro" id="IPR000998">
    <property type="entry name" value="MAM_dom"/>
</dbReference>
<dbReference type="GeneTree" id="ENSGT00950000183111"/>
<proteinExistence type="predicted"/>
<keyword evidence="15" id="KW-1185">Reference proteome</keyword>
<evidence type="ECO:0000256" key="1">
    <source>
        <dbReference type="ARBA" id="ARBA00022670"/>
    </source>
</evidence>
<evidence type="ECO:0000256" key="4">
    <source>
        <dbReference type="ARBA" id="ARBA00022801"/>
    </source>
</evidence>
<dbReference type="InterPro" id="IPR006026">
    <property type="entry name" value="Peptidase_Metallo"/>
</dbReference>
<dbReference type="SMART" id="SM00235">
    <property type="entry name" value="ZnMc"/>
    <property type="match status" value="1"/>
</dbReference>
<dbReference type="InterPro" id="IPR008974">
    <property type="entry name" value="TRAF-like"/>
</dbReference>
<reference evidence="14" key="2">
    <citation type="submission" date="2025-09" db="UniProtKB">
        <authorList>
            <consortium name="Ensembl"/>
        </authorList>
    </citation>
    <scope>IDENTIFICATION</scope>
</reference>
<evidence type="ECO:0000256" key="5">
    <source>
        <dbReference type="ARBA" id="ARBA00022833"/>
    </source>
</evidence>
<name>A0A3Q3KZV2_9LABR</name>
<comment type="caution">
    <text evidence="10">Lacks conserved residue(s) required for the propagation of feature annotation.</text>
</comment>
<dbReference type="Ensembl" id="ENSLBET00000002273.1">
    <property type="protein sequence ID" value="ENSLBEP00000002144.1"/>
    <property type="gene ID" value="ENSLBEG00000001683.1"/>
</dbReference>
<protein>
    <recommendedName>
        <fullName evidence="11">Metalloendopeptidase</fullName>
        <ecNumber evidence="11">3.4.24.-</ecNumber>
    </recommendedName>
</protein>
<dbReference type="GO" id="GO:0016020">
    <property type="term" value="C:membrane"/>
    <property type="evidence" value="ECO:0007669"/>
    <property type="project" value="InterPro"/>
</dbReference>
<dbReference type="CDD" id="cd04280">
    <property type="entry name" value="ZnMc_astacin_like"/>
    <property type="match status" value="1"/>
</dbReference>
<dbReference type="CDD" id="cd06263">
    <property type="entry name" value="MAM"/>
    <property type="match status" value="1"/>
</dbReference>
<keyword evidence="9" id="KW-0325">Glycoprotein</keyword>
<keyword evidence="3" id="KW-0732">Signal</keyword>
<keyword evidence="7" id="KW-0865">Zymogen</keyword>
<evidence type="ECO:0000259" key="12">
    <source>
        <dbReference type="PROSITE" id="PS50060"/>
    </source>
</evidence>
<dbReference type="FunFam" id="3.40.390.10:FF:000015">
    <property type="entry name" value="Meprin A subunit"/>
    <property type="match status" value="1"/>
</dbReference>
<evidence type="ECO:0000256" key="7">
    <source>
        <dbReference type="ARBA" id="ARBA00023145"/>
    </source>
</evidence>
<dbReference type="Gene3D" id="2.60.210.10">
    <property type="entry name" value="Apoptosis, Tumor Necrosis Factor Receptor Associated Protein 2, Chain A"/>
    <property type="match status" value="1"/>
</dbReference>
<evidence type="ECO:0000256" key="11">
    <source>
        <dbReference type="RuleBase" id="RU361183"/>
    </source>
</evidence>
<dbReference type="GO" id="GO:0004222">
    <property type="term" value="F:metalloendopeptidase activity"/>
    <property type="evidence" value="ECO:0007669"/>
    <property type="project" value="UniProtKB-UniRule"/>
</dbReference>
<keyword evidence="2 10" id="KW-0479">Metal-binding</keyword>
<accession>A0A3Q3KZV2</accession>
<keyword evidence="5 10" id="KW-0862">Zinc</keyword>
<dbReference type="STRING" id="56723.ENSLBEP00000002144"/>
<keyword evidence="1 10" id="KW-0645">Protease</keyword>
<comment type="cofactor">
    <cofactor evidence="10 11">
        <name>Zn(2+)</name>
        <dbReference type="ChEBI" id="CHEBI:29105"/>
    </cofactor>
    <text evidence="10 11">Binds 1 zinc ion per subunit.</text>
</comment>
<evidence type="ECO:0000256" key="9">
    <source>
        <dbReference type="ARBA" id="ARBA00023180"/>
    </source>
</evidence>
<evidence type="ECO:0000313" key="15">
    <source>
        <dbReference type="Proteomes" id="UP000261660"/>
    </source>
</evidence>
<dbReference type="SUPFAM" id="SSF49899">
    <property type="entry name" value="Concanavalin A-like lectins/glucanases"/>
    <property type="match status" value="1"/>
</dbReference>
<dbReference type="InterPro" id="IPR024079">
    <property type="entry name" value="MetalloPept_cat_dom_sf"/>
</dbReference>
<evidence type="ECO:0000259" key="13">
    <source>
        <dbReference type="PROSITE" id="PS51864"/>
    </source>
</evidence>
<dbReference type="SUPFAM" id="SSF49599">
    <property type="entry name" value="TRAF domain-like"/>
    <property type="match status" value="1"/>
</dbReference>
<dbReference type="Pfam" id="PF00629">
    <property type="entry name" value="MAM"/>
    <property type="match status" value="1"/>
</dbReference>
<dbReference type="InParanoid" id="A0A3Q3KZV2"/>
<reference evidence="14" key="1">
    <citation type="submission" date="2025-08" db="UniProtKB">
        <authorList>
            <consortium name="Ensembl"/>
        </authorList>
    </citation>
    <scope>IDENTIFICATION</scope>
</reference>
<evidence type="ECO:0000313" key="14">
    <source>
        <dbReference type="Ensembl" id="ENSLBEP00000002144.1"/>
    </source>
</evidence>
<evidence type="ECO:0000256" key="8">
    <source>
        <dbReference type="ARBA" id="ARBA00023157"/>
    </source>
</evidence>
<feature type="binding site" evidence="10">
    <location>
        <position position="73"/>
    </location>
    <ligand>
        <name>Zn(2+)</name>
        <dbReference type="ChEBI" id="CHEBI:29105"/>
        <note>catalytic</note>
    </ligand>
</feature>
<dbReference type="GO" id="GO:0008270">
    <property type="term" value="F:zinc ion binding"/>
    <property type="evidence" value="ECO:0007669"/>
    <property type="project" value="UniProtKB-UniRule"/>
</dbReference>
<dbReference type="InterPro" id="IPR013320">
    <property type="entry name" value="ConA-like_dom_sf"/>
</dbReference>
<dbReference type="InterPro" id="IPR002083">
    <property type="entry name" value="MATH/TRAF_dom"/>
</dbReference>
<dbReference type="Pfam" id="PF22486">
    <property type="entry name" value="MATH_2"/>
    <property type="match status" value="1"/>
</dbReference>
<dbReference type="Proteomes" id="UP000261660">
    <property type="component" value="Unplaced"/>
</dbReference>